<name>A0AAD0QBN1_9ACTN</name>
<dbReference type="Proteomes" id="UP000253779">
    <property type="component" value="Chromosome"/>
</dbReference>
<dbReference type="CDD" id="cd06171">
    <property type="entry name" value="Sigma70_r4"/>
    <property type="match status" value="1"/>
</dbReference>
<keyword evidence="4" id="KW-0804">Transcription</keyword>
<dbReference type="InterPro" id="IPR013325">
    <property type="entry name" value="RNA_pol_sigma_r2"/>
</dbReference>
<evidence type="ECO:0000259" key="7">
    <source>
        <dbReference type="Pfam" id="PF08281"/>
    </source>
</evidence>
<feature type="compositionally biased region" description="Basic and acidic residues" evidence="5">
    <location>
        <begin position="142"/>
        <end position="153"/>
    </location>
</feature>
<dbReference type="InterPro" id="IPR013324">
    <property type="entry name" value="RNA_pol_sigma_r3/r4-like"/>
</dbReference>
<comment type="similarity">
    <text evidence="1">Belongs to the sigma-70 factor family. ECF subfamily.</text>
</comment>
<dbReference type="EMBL" id="CP030930">
    <property type="protein sequence ID" value="AXI75222.1"/>
    <property type="molecule type" value="Genomic_DNA"/>
</dbReference>
<organism evidence="8 9">
    <name type="scientific">Streptomyces cavourensis</name>
    <dbReference type="NCBI Taxonomy" id="67258"/>
    <lineage>
        <taxon>Bacteria</taxon>
        <taxon>Bacillati</taxon>
        <taxon>Actinomycetota</taxon>
        <taxon>Actinomycetes</taxon>
        <taxon>Kitasatosporales</taxon>
        <taxon>Streptomycetaceae</taxon>
        <taxon>Streptomyces</taxon>
    </lineage>
</organism>
<evidence type="ECO:0000256" key="5">
    <source>
        <dbReference type="SAM" id="MobiDB-lite"/>
    </source>
</evidence>
<dbReference type="RefSeq" id="WP_114933659.1">
    <property type="nucleotide sequence ID" value="NZ_BMSP01000015.1"/>
</dbReference>
<dbReference type="PANTHER" id="PTHR43133">
    <property type="entry name" value="RNA POLYMERASE ECF-TYPE SIGMA FACTO"/>
    <property type="match status" value="1"/>
</dbReference>
<dbReference type="PANTHER" id="PTHR43133:SF62">
    <property type="entry name" value="RNA POLYMERASE SIGMA FACTOR SIGZ"/>
    <property type="match status" value="1"/>
</dbReference>
<evidence type="ECO:0000259" key="6">
    <source>
        <dbReference type="Pfam" id="PF04542"/>
    </source>
</evidence>
<evidence type="ECO:0000256" key="4">
    <source>
        <dbReference type="ARBA" id="ARBA00023163"/>
    </source>
</evidence>
<dbReference type="InterPro" id="IPR036388">
    <property type="entry name" value="WH-like_DNA-bd_sf"/>
</dbReference>
<evidence type="ECO:0000256" key="3">
    <source>
        <dbReference type="ARBA" id="ARBA00023082"/>
    </source>
</evidence>
<keyword evidence="2" id="KW-0805">Transcription regulation</keyword>
<proteinExistence type="inferred from homology"/>
<dbReference type="InterPro" id="IPR039425">
    <property type="entry name" value="RNA_pol_sigma-70-like"/>
</dbReference>
<dbReference type="GO" id="GO:0003677">
    <property type="term" value="F:DNA binding"/>
    <property type="evidence" value="ECO:0007669"/>
    <property type="project" value="InterPro"/>
</dbReference>
<feature type="domain" description="RNA polymerase sigma-70 region 2" evidence="6">
    <location>
        <begin position="72"/>
        <end position="139"/>
    </location>
</feature>
<dbReference type="SUPFAM" id="SSF88659">
    <property type="entry name" value="Sigma3 and sigma4 domains of RNA polymerase sigma factors"/>
    <property type="match status" value="1"/>
</dbReference>
<feature type="domain" description="RNA polymerase sigma factor 70 region 4 type 2" evidence="7">
    <location>
        <begin position="171"/>
        <end position="221"/>
    </location>
</feature>
<reference evidence="8 9" key="1">
    <citation type="submission" date="2018-07" db="EMBL/GenBank/DDBJ databases">
        <title>Complete genome sequence of soil actinomycete Streptomyces cavourensis tj430.</title>
        <authorList>
            <person name="Wang P."/>
            <person name="Huang Y."/>
        </authorList>
    </citation>
    <scope>NUCLEOTIDE SEQUENCE [LARGE SCALE GENOMIC DNA]</scope>
    <source>
        <strain evidence="8 9">TJ430</strain>
    </source>
</reference>
<dbReference type="GO" id="GO:0006352">
    <property type="term" value="P:DNA-templated transcription initiation"/>
    <property type="evidence" value="ECO:0007669"/>
    <property type="project" value="InterPro"/>
</dbReference>
<feature type="region of interest" description="Disordered" evidence="5">
    <location>
        <begin position="142"/>
        <end position="161"/>
    </location>
</feature>
<dbReference type="GeneID" id="97762354"/>
<dbReference type="Gene3D" id="1.10.10.10">
    <property type="entry name" value="Winged helix-like DNA-binding domain superfamily/Winged helix DNA-binding domain"/>
    <property type="match status" value="1"/>
</dbReference>
<evidence type="ECO:0000256" key="1">
    <source>
        <dbReference type="ARBA" id="ARBA00010641"/>
    </source>
</evidence>
<dbReference type="InterPro" id="IPR014284">
    <property type="entry name" value="RNA_pol_sigma-70_dom"/>
</dbReference>
<evidence type="ECO:0000313" key="8">
    <source>
        <dbReference type="EMBL" id="AXI75222.1"/>
    </source>
</evidence>
<dbReference type="NCBIfam" id="TIGR02937">
    <property type="entry name" value="sigma70-ECF"/>
    <property type="match status" value="1"/>
</dbReference>
<dbReference type="Pfam" id="PF04542">
    <property type="entry name" value="Sigma70_r2"/>
    <property type="match status" value="1"/>
</dbReference>
<dbReference type="Gene3D" id="1.10.1740.10">
    <property type="match status" value="1"/>
</dbReference>
<accession>A0AAD0QBN1</accession>
<evidence type="ECO:0000313" key="9">
    <source>
        <dbReference type="Proteomes" id="UP000253779"/>
    </source>
</evidence>
<keyword evidence="3" id="KW-0731">Sigma factor</keyword>
<gene>
    <name evidence="8" type="ORF">DTW94_30900</name>
</gene>
<dbReference type="SUPFAM" id="SSF88946">
    <property type="entry name" value="Sigma2 domain of RNA polymerase sigma factors"/>
    <property type="match status" value="1"/>
</dbReference>
<dbReference type="GO" id="GO:0016987">
    <property type="term" value="F:sigma factor activity"/>
    <property type="evidence" value="ECO:0007669"/>
    <property type="project" value="UniProtKB-KW"/>
</dbReference>
<dbReference type="Pfam" id="PF08281">
    <property type="entry name" value="Sigma70_r4_2"/>
    <property type="match status" value="1"/>
</dbReference>
<dbReference type="InterPro" id="IPR013249">
    <property type="entry name" value="RNA_pol_sigma70_r4_t2"/>
</dbReference>
<sequence>MTALLSPTGPTAMVATMPAVTTIPAMPGVVTMSGVVPMPATRAEDRASDRAESERLAAGFVRGDEESFALVYRRWGALVYSLAARSLGDAREAEDVAQQTFLAAWRGRHGYHALRGPLPGWLVGIARRKIADAHAARSRRMELAAAHSARESTEAPGAAEPPEAALDRVLVSQELRKLPPVQRDILRLAFFDDLTHVQIAERTGLPLGTVKSHARRAMARIRRSMTDGPAADSSAA</sequence>
<dbReference type="InterPro" id="IPR007627">
    <property type="entry name" value="RNA_pol_sigma70_r2"/>
</dbReference>
<dbReference type="AlphaFoldDB" id="A0AAD0QBN1"/>
<evidence type="ECO:0000256" key="2">
    <source>
        <dbReference type="ARBA" id="ARBA00023015"/>
    </source>
</evidence>
<protein>
    <submittedName>
        <fullName evidence="8">Sigma-70 family RNA polymerase sigma factor</fullName>
    </submittedName>
</protein>